<sequence length="101" mass="10702">MATFLPTPSSSSIPSSLPSSSDGATATLASTDIPSPITKRPIYFLRISISILFLSISQGINILECFPPGAAHSQWVFEQAARSAEVAWKGRPKNIDIVKGG</sequence>
<gene>
    <name evidence="2" type="ORF">L198_05241</name>
</gene>
<name>A0A1E3IXN5_9TREE</name>
<dbReference type="AlphaFoldDB" id="A0A1E3IXN5"/>
<feature type="compositionally biased region" description="Low complexity" evidence="1">
    <location>
        <begin position="1"/>
        <end position="21"/>
    </location>
</feature>
<dbReference type="GeneID" id="30194454"/>
<protein>
    <submittedName>
        <fullName evidence="2">Uncharacterized protein</fullName>
    </submittedName>
</protein>
<evidence type="ECO:0000313" key="2">
    <source>
        <dbReference type="EMBL" id="ODN93380.1"/>
    </source>
</evidence>
<reference evidence="2 3" key="1">
    <citation type="submission" date="2016-06" db="EMBL/GenBank/DDBJ databases">
        <title>Evolution of pathogenesis and genome organization in the Tremellales.</title>
        <authorList>
            <person name="Cuomo C."/>
            <person name="Litvintseva A."/>
            <person name="Heitman J."/>
            <person name="Chen Y."/>
            <person name="Sun S."/>
            <person name="Springer D."/>
            <person name="Dromer F."/>
            <person name="Young S."/>
            <person name="Zeng Q."/>
            <person name="Chapman S."/>
            <person name="Gujja S."/>
            <person name="Saif S."/>
            <person name="Birren B."/>
        </authorList>
    </citation>
    <scope>NUCLEOTIDE SEQUENCE [LARGE SCALE GENOMIC DNA]</scope>
    <source>
        <strain evidence="2 3">CBS 7118</strain>
    </source>
</reference>
<accession>A0A1E3IXN5</accession>
<dbReference type="RefSeq" id="XP_019030485.1">
    <property type="nucleotide sequence ID" value="XM_019177332.1"/>
</dbReference>
<keyword evidence="3" id="KW-1185">Reference proteome</keyword>
<dbReference type="EMBL" id="AWGH01000016">
    <property type="protein sequence ID" value="ODN93380.1"/>
    <property type="molecule type" value="Genomic_DNA"/>
</dbReference>
<comment type="caution">
    <text evidence="2">The sequence shown here is derived from an EMBL/GenBank/DDBJ whole genome shotgun (WGS) entry which is preliminary data.</text>
</comment>
<proteinExistence type="predicted"/>
<evidence type="ECO:0000256" key="1">
    <source>
        <dbReference type="SAM" id="MobiDB-lite"/>
    </source>
</evidence>
<feature type="compositionally biased region" description="Polar residues" evidence="1">
    <location>
        <begin position="22"/>
        <end position="33"/>
    </location>
</feature>
<feature type="region of interest" description="Disordered" evidence="1">
    <location>
        <begin position="1"/>
        <end position="35"/>
    </location>
</feature>
<evidence type="ECO:0000313" key="3">
    <source>
        <dbReference type="Proteomes" id="UP000094819"/>
    </source>
</evidence>
<dbReference type="Proteomes" id="UP000094819">
    <property type="component" value="Unassembled WGS sequence"/>
</dbReference>
<organism evidence="2 3">
    <name type="scientific">Cryptococcus wingfieldii CBS 7118</name>
    <dbReference type="NCBI Taxonomy" id="1295528"/>
    <lineage>
        <taxon>Eukaryota</taxon>
        <taxon>Fungi</taxon>
        <taxon>Dikarya</taxon>
        <taxon>Basidiomycota</taxon>
        <taxon>Agaricomycotina</taxon>
        <taxon>Tremellomycetes</taxon>
        <taxon>Tremellales</taxon>
        <taxon>Cryptococcaceae</taxon>
        <taxon>Cryptococcus</taxon>
    </lineage>
</organism>